<dbReference type="GO" id="GO:0004129">
    <property type="term" value="F:cytochrome-c oxidase activity"/>
    <property type="evidence" value="ECO:0007669"/>
    <property type="project" value="UniProtKB-EC"/>
</dbReference>
<organism evidence="10 11">
    <name type="scientific">Bos mutus</name>
    <name type="common">wild yak</name>
    <dbReference type="NCBI Taxonomy" id="72004"/>
    <lineage>
        <taxon>Eukaryota</taxon>
        <taxon>Metazoa</taxon>
        <taxon>Chordata</taxon>
        <taxon>Craniata</taxon>
        <taxon>Vertebrata</taxon>
        <taxon>Euteleostomi</taxon>
        <taxon>Mammalia</taxon>
        <taxon>Eutheria</taxon>
        <taxon>Laurasiatheria</taxon>
        <taxon>Artiodactyla</taxon>
        <taxon>Ruminantia</taxon>
        <taxon>Pecora</taxon>
        <taxon>Bovidae</taxon>
        <taxon>Bovinae</taxon>
        <taxon>Bos</taxon>
    </lineage>
</organism>
<feature type="transmembrane region" description="Helical" evidence="8">
    <location>
        <begin position="148"/>
        <end position="169"/>
    </location>
</feature>
<feature type="transmembrane region" description="Helical" evidence="8">
    <location>
        <begin position="189"/>
        <end position="210"/>
    </location>
</feature>
<dbReference type="InterPro" id="IPR013833">
    <property type="entry name" value="Cyt_c_oxidase_su3_a-hlx"/>
</dbReference>
<dbReference type="GO" id="GO:0005743">
    <property type="term" value="C:mitochondrial inner membrane"/>
    <property type="evidence" value="ECO:0007669"/>
    <property type="project" value="UniProtKB-SubCell"/>
</dbReference>
<comment type="catalytic activity">
    <reaction evidence="7">
        <text>4 Fe(II)-[cytochrome c] + O2 + 8 H(+)(in) = 4 Fe(III)-[cytochrome c] + 2 H2O + 4 H(+)(out)</text>
        <dbReference type="Rhea" id="RHEA:11436"/>
        <dbReference type="Rhea" id="RHEA-COMP:10350"/>
        <dbReference type="Rhea" id="RHEA-COMP:14399"/>
        <dbReference type="ChEBI" id="CHEBI:15377"/>
        <dbReference type="ChEBI" id="CHEBI:15378"/>
        <dbReference type="ChEBI" id="CHEBI:15379"/>
        <dbReference type="ChEBI" id="CHEBI:29033"/>
        <dbReference type="ChEBI" id="CHEBI:29034"/>
        <dbReference type="EC" id="7.1.1.9"/>
    </reaction>
    <physiologicalReaction direction="left-to-right" evidence="7">
        <dbReference type="Rhea" id="RHEA:11437"/>
    </physiologicalReaction>
</comment>
<protein>
    <recommendedName>
        <fullName evidence="9">Heme-copper oxidase subunit III family profile domain-containing protein</fullName>
    </recommendedName>
</protein>
<feature type="transmembrane region" description="Helical" evidence="8">
    <location>
        <begin position="117"/>
        <end position="136"/>
    </location>
</feature>
<evidence type="ECO:0000256" key="2">
    <source>
        <dbReference type="ARBA" id="ARBA00022692"/>
    </source>
</evidence>
<dbReference type="PROSITE" id="PS50253">
    <property type="entry name" value="COX3"/>
    <property type="match status" value="1"/>
</dbReference>
<keyword evidence="2 8" id="KW-0812">Transmembrane</keyword>
<feature type="transmembrane region" description="Helical" evidence="8">
    <location>
        <begin position="74"/>
        <end position="97"/>
    </location>
</feature>
<dbReference type="SUPFAM" id="SSF81452">
    <property type="entry name" value="Cytochrome c oxidase subunit III-like"/>
    <property type="match status" value="1"/>
</dbReference>
<feature type="transmembrane region" description="Helical" evidence="8">
    <location>
        <begin position="44"/>
        <end position="62"/>
    </location>
</feature>
<dbReference type="EMBL" id="JH893632">
    <property type="protein sequence ID" value="ELR44457.1"/>
    <property type="molecule type" value="Genomic_DNA"/>
</dbReference>
<evidence type="ECO:0000256" key="4">
    <source>
        <dbReference type="ARBA" id="ARBA00022989"/>
    </source>
</evidence>
<dbReference type="InterPro" id="IPR035973">
    <property type="entry name" value="Cyt_c_oxidase_su3-like_sf"/>
</dbReference>
<evidence type="ECO:0000256" key="8">
    <source>
        <dbReference type="SAM" id="Phobius"/>
    </source>
</evidence>
<proteinExistence type="predicted"/>
<dbReference type="AlphaFoldDB" id="L8HN05"/>
<keyword evidence="4 8" id="KW-1133">Transmembrane helix</keyword>
<feature type="domain" description="Heme-copper oxidase subunit III family profile" evidence="9">
    <location>
        <begin position="84"/>
        <end position="265"/>
    </location>
</feature>
<dbReference type="Proteomes" id="UP000011080">
    <property type="component" value="Unassembled WGS sequence"/>
</dbReference>
<evidence type="ECO:0000256" key="7">
    <source>
        <dbReference type="ARBA" id="ARBA00049512"/>
    </source>
</evidence>
<keyword evidence="3" id="KW-0999">Mitochondrion inner membrane</keyword>
<evidence type="ECO:0000256" key="1">
    <source>
        <dbReference type="ARBA" id="ARBA00004448"/>
    </source>
</evidence>
<evidence type="ECO:0000313" key="11">
    <source>
        <dbReference type="Proteomes" id="UP000011080"/>
    </source>
</evidence>
<dbReference type="GO" id="GO:0022904">
    <property type="term" value="P:respiratory electron transport chain"/>
    <property type="evidence" value="ECO:0007669"/>
    <property type="project" value="InterPro"/>
</dbReference>
<name>L8HN05_9CETA</name>
<comment type="subcellular location">
    <subcellularLocation>
        <location evidence="1">Mitochondrion inner membrane</location>
        <topology evidence="1">Multi-pass membrane protein</topology>
    </subcellularLocation>
</comment>
<keyword evidence="5" id="KW-0496">Mitochondrion</keyword>
<dbReference type="Gene3D" id="1.20.120.80">
    <property type="entry name" value="Cytochrome c oxidase, subunit III, four-helix bundle"/>
    <property type="match status" value="1"/>
</dbReference>
<sequence>MARINVMQYPRDSCWKSVTEWFRTNYAVSPGEYLAVEYRSTLRMLNAGWMFVALIPGIWIMVNAALRELLQGQCTVLGTITIGLITAEAGLFMAIFWSVCNVKWFSGITIQGLCIPGPYIVVMCITVQLSALSIAMSRQVILAGNMQCSNSTAIISWVLTLVLAFGLTLTAEYRGLSLYVDDYAPTSGLFLLTGLHFGHVCFGALLMWYATTKVLSIQSPYAMTSIQLANNVIRVQAVGSGSLLYMHFVEAAWIGIHANILALEAYFLTNHRALDLGPGILDLEAGSRNLVVRVLSLIPPSDGLSPGSLRGSSSSGSLQDPTVRVGLSMCRNLPINYQFNMAHQAAARRYKVLITSWL</sequence>
<evidence type="ECO:0000256" key="6">
    <source>
        <dbReference type="ARBA" id="ARBA00023136"/>
    </source>
</evidence>
<evidence type="ECO:0000256" key="5">
    <source>
        <dbReference type="ARBA" id="ARBA00023128"/>
    </source>
</evidence>
<evidence type="ECO:0000259" key="9">
    <source>
        <dbReference type="PROSITE" id="PS50253"/>
    </source>
</evidence>
<dbReference type="InterPro" id="IPR000298">
    <property type="entry name" value="Cyt_c_oxidase-like_su3"/>
</dbReference>
<evidence type="ECO:0000313" key="10">
    <source>
        <dbReference type="EMBL" id="ELR44457.1"/>
    </source>
</evidence>
<gene>
    <name evidence="10" type="ORF">M91_21650</name>
</gene>
<reference evidence="10 11" key="1">
    <citation type="journal article" date="2012" name="Nat. Genet.">
        <title>The yak genome and adaptation to life at high altitude.</title>
        <authorList>
            <person name="Qiu Q."/>
            <person name="Zhang G."/>
            <person name="Ma T."/>
            <person name="Qian W."/>
            <person name="Wang J."/>
            <person name="Ye Z."/>
            <person name="Cao C."/>
            <person name="Hu Q."/>
            <person name="Kim J."/>
            <person name="Larkin D.M."/>
            <person name="Auvil L."/>
            <person name="Capitanu B."/>
            <person name="Ma J."/>
            <person name="Lewin H.A."/>
            <person name="Qian X."/>
            <person name="Lang Y."/>
            <person name="Zhou R."/>
            <person name="Wang L."/>
            <person name="Wang K."/>
            <person name="Xia J."/>
            <person name="Liao S."/>
            <person name="Pan S."/>
            <person name="Lu X."/>
            <person name="Hou H."/>
            <person name="Wang Y."/>
            <person name="Zang X."/>
            <person name="Yin Y."/>
            <person name="Ma H."/>
            <person name="Zhang J."/>
            <person name="Wang Z."/>
            <person name="Zhang Y."/>
            <person name="Zhang D."/>
            <person name="Yonezawa T."/>
            <person name="Hasegawa M."/>
            <person name="Zhong Y."/>
            <person name="Liu W."/>
            <person name="Zhang Y."/>
            <person name="Huang Z."/>
            <person name="Zhang S."/>
            <person name="Long R."/>
            <person name="Yang H."/>
            <person name="Wang J."/>
            <person name="Lenstra J.A."/>
            <person name="Cooper D.N."/>
            <person name="Wu Y."/>
            <person name="Wang J."/>
            <person name="Shi P."/>
            <person name="Wang J."/>
            <person name="Liu J."/>
        </authorList>
    </citation>
    <scope>NUCLEOTIDE SEQUENCE [LARGE SCALE GENOMIC DNA]</scope>
    <source>
        <strain evidence="11">yakQH1</strain>
    </source>
</reference>
<keyword evidence="6 8" id="KW-0472">Membrane</keyword>
<evidence type="ECO:0000256" key="3">
    <source>
        <dbReference type="ARBA" id="ARBA00022792"/>
    </source>
</evidence>
<accession>L8HN05</accession>